<organism evidence="1 2">
    <name type="scientific">Gardnerella vaginalis</name>
    <dbReference type="NCBI Taxonomy" id="2702"/>
    <lineage>
        <taxon>Bacteria</taxon>
        <taxon>Bacillati</taxon>
        <taxon>Actinomycetota</taxon>
        <taxon>Actinomycetes</taxon>
        <taxon>Bifidobacteriales</taxon>
        <taxon>Bifidobacteriaceae</taxon>
        <taxon>Gardnerella</taxon>
    </lineage>
</organism>
<accession>A0A3E1J1S6</accession>
<evidence type="ECO:0000313" key="1">
    <source>
        <dbReference type="EMBL" id="RFD80309.1"/>
    </source>
</evidence>
<comment type="caution">
    <text evidence="1">The sequence shown here is derived from an EMBL/GenBank/DDBJ whole genome shotgun (WGS) entry which is preliminary data.</text>
</comment>
<dbReference type="InterPro" id="IPR016181">
    <property type="entry name" value="Acyl_CoA_acyltransferase"/>
</dbReference>
<sequence length="180" mass="20746">MKDIALRKATLGDVRNIEHIYENARKFMRTTGNPHQWGNSFPLMSSVIEDIRLRRFNLIVDIDPDSGEERILAQFAVCEGLDEVYAHIDGAWLDDVLPYVTIHRLASSGIRPKMATECLQWTKQHYNNVRIDTHPDNLIMQKVITRAGFSRCGLVVIPDRAHSATRIAYQWMRSCNHVMQ</sequence>
<dbReference type="AlphaFoldDB" id="A0A3E1J1S6"/>
<proteinExistence type="predicted"/>
<dbReference type="Proteomes" id="UP000259221">
    <property type="component" value="Unassembled WGS sequence"/>
</dbReference>
<dbReference type="RefSeq" id="WP_116711911.1">
    <property type="nucleotide sequence ID" value="NZ_LRTV01000001.1"/>
</dbReference>
<evidence type="ECO:0000313" key="2">
    <source>
        <dbReference type="Proteomes" id="UP000259221"/>
    </source>
</evidence>
<name>A0A3E1J1S6_GARVA</name>
<gene>
    <name evidence="1" type="ORF">AXE77_02125</name>
</gene>
<keyword evidence="1" id="KW-0808">Transferase</keyword>
<dbReference type="SUPFAM" id="SSF55729">
    <property type="entry name" value="Acyl-CoA N-acyltransferases (Nat)"/>
    <property type="match status" value="1"/>
</dbReference>
<dbReference type="Gene3D" id="3.40.630.30">
    <property type="match status" value="1"/>
</dbReference>
<protein>
    <submittedName>
        <fullName evidence="1">Histone acetyltransferase</fullName>
    </submittedName>
</protein>
<dbReference type="GO" id="GO:0016740">
    <property type="term" value="F:transferase activity"/>
    <property type="evidence" value="ECO:0007669"/>
    <property type="project" value="UniProtKB-KW"/>
</dbReference>
<reference evidence="1 2" key="1">
    <citation type="submission" date="2016-02" db="EMBL/GenBank/DDBJ databases">
        <authorList>
            <person name="Alioto T."/>
            <person name="Alioto T."/>
        </authorList>
    </citation>
    <scope>NUCLEOTIDE SEQUENCE [LARGE SCALE GENOMIC DNA]</scope>
    <source>
        <strain evidence="1 2">NR010</strain>
    </source>
</reference>
<dbReference type="OrthoDB" id="9796381at2"/>
<dbReference type="EMBL" id="LRTV01000001">
    <property type="protein sequence ID" value="RFD80309.1"/>
    <property type="molecule type" value="Genomic_DNA"/>
</dbReference>